<evidence type="ECO:0000256" key="2">
    <source>
        <dbReference type="ARBA" id="ARBA00021982"/>
    </source>
</evidence>
<dbReference type="InterPro" id="IPR005748">
    <property type="entry name" value="DNA_mismatch_repair_MutS"/>
</dbReference>
<dbReference type="GO" id="GO:0140664">
    <property type="term" value="F:ATP-dependent DNA damage sensor activity"/>
    <property type="evidence" value="ECO:0007669"/>
    <property type="project" value="InterPro"/>
</dbReference>
<dbReference type="PROSITE" id="PS00486">
    <property type="entry name" value="DNA_MISMATCH_REPAIR_2"/>
    <property type="match status" value="1"/>
</dbReference>
<dbReference type="Gene3D" id="3.40.1170.10">
    <property type="entry name" value="DNA repair protein MutS, domain I"/>
    <property type="match status" value="1"/>
</dbReference>
<dbReference type="InterPro" id="IPR036678">
    <property type="entry name" value="MutS_con_dom_sf"/>
</dbReference>
<evidence type="ECO:0000256" key="9">
    <source>
        <dbReference type="HAMAP-Rule" id="MF_00096"/>
    </source>
</evidence>
<dbReference type="GO" id="GO:0030983">
    <property type="term" value="F:mismatched DNA binding"/>
    <property type="evidence" value="ECO:0007669"/>
    <property type="project" value="InterPro"/>
</dbReference>
<dbReference type="NCBIfam" id="NF003810">
    <property type="entry name" value="PRK05399.1"/>
    <property type="match status" value="1"/>
</dbReference>
<reference evidence="12 13" key="1">
    <citation type="submission" date="2020-03" db="EMBL/GenBank/DDBJ databases">
        <title>Assessment of the enzymatic potential of alkaline-tolerant lipase obtained from Bacillus luteus H11 (technogenic soil) for the bioremediation of saline soils contaminated with petroleum substances.</title>
        <authorList>
            <person name="Kalwasinska A."/>
        </authorList>
    </citation>
    <scope>NUCLEOTIDE SEQUENCE [LARGE SCALE GENOMIC DNA]</scope>
    <source>
        <strain evidence="12 13">H11</strain>
    </source>
</reference>
<organism evidence="12 13">
    <name type="scientific">Alkalicoccus luteus</name>
    <dbReference type="NCBI Taxonomy" id="1237094"/>
    <lineage>
        <taxon>Bacteria</taxon>
        <taxon>Bacillati</taxon>
        <taxon>Bacillota</taxon>
        <taxon>Bacilli</taxon>
        <taxon>Bacillales</taxon>
        <taxon>Bacillaceae</taxon>
        <taxon>Alkalicoccus</taxon>
    </lineage>
</organism>
<dbReference type="GO" id="GO:0006298">
    <property type="term" value="P:mismatch repair"/>
    <property type="evidence" value="ECO:0007669"/>
    <property type="project" value="UniProtKB-UniRule"/>
</dbReference>
<dbReference type="Pfam" id="PF01624">
    <property type="entry name" value="MutS_I"/>
    <property type="match status" value="1"/>
</dbReference>
<feature type="binding site" evidence="9">
    <location>
        <begin position="597"/>
        <end position="604"/>
    </location>
    <ligand>
        <name>ATP</name>
        <dbReference type="ChEBI" id="CHEBI:30616"/>
    </ligand>
</feature>
<dbReference type="EMBL" id="JAATHJ010000002">
    <property type="protein sequence ID" value="NJP36280.1"/>
    <property type="molecule type" value="Genomic_DNA"/>
</dbReference>
<keyword evidence="3 9" id="KW-0547">Nucleotide-binding</keyword>
<dbReference type="AlphaFoldDB" id="A0A969TTH7"/>
<evidence type="ECO:0000313" key="12">
    <source>
        <dbReference type="EMBL" id="NJP36280.1"/>
    </source>
</evidence>
<evidence type="ECO:0000256" key="7">
    <source>
        <dbReference type="ARBA" id="ARBA00023204"/>
    </source>
</evidence>
<dbReference type="NCBIfam" id="TIGR01070">
    <property type="entry name" value="mutS1"/>
    <property type="match status" value="1"/>
</dbReference>
<dbReference type="InterPro" id="IPR036187">
    <property type="entry name" value="DNA_mismatch_repair_MutS_sf"/>
</dbReference>
<dbReference type="InterPro" id="IPR016151">
    <property type="entry name" value="DNA_mismatch_repair_MutS_N"/>
</dbReference>
<dbReference type="Gene3D" id="1.10.1420.10">
    <property type="match status" value="2"/>
</dbReference>
<dbReference type="Pfam" id="PF00488">
    <property type="entry name" value="MutS_V"/>
    <property type="match status" value="1"/>
</dbReference>
<dbReference type="InterPro" id="IPR007696">
    <property type="entry name" value="DNA_mismatch_repair_MutS_core"/>
</dbReference>
<feature type="domain" description="DNA mismatch repair proteins mutS family" evidence="11">
    <location>
        <begin position="671"/>
        <end position="687"/>
    </location>
</feature>
<dbReference type="InterPro" id="IPR017261">
    <property type="entry name" value="DNA_mismatch_repair_MutS/MSH"/>
</dbReference>
<dbReference type="Gene3D" id="3.40.50.300">
    <property type="entry name" value="P-loop containing nucleotide triphosphate hydrolases"/>
    <property type="match status" value="1"/>
</dbReference>
<dbReference type="InterPro" id="IPR045076">
    <property type="entry name" value="MutS"/>
</dbReference>
<dbReference type="Pfam" id="PF05190">
    <property type="entry name" value="MutS_IV"/>
    <property type="match status" value="1"/>
</dbReference>
<proteinExistence type="inferred from homology"/>
<dbReference type="PANTHER" id="PTHR11361">
    <property type="entry name" value="DNA MISMATCH REPAIR PROTEIN MUTS FAMILY MEMBER"/>
    <property type="match status" value="1"/>
</dbReference>
<gene>
    <name evidence="9 12" type="primary">mutS</name>
    <name evidence="12" type="ORF">HCN83_01620</name>
</gene>
<dbReference type="FunFam" id="3.40.1170.10:FF:000001">
    <property type="entry name" value="DNA mismatch repair protein MutS"/>
    <property type="match status" value="1"/>
</dbReference>
<dbReference type="GO" id="GO:0005829">
    <property type="term" value="C:cytosol"/>
    <property type="evidence" value="ECO:0007669"/>
    <property type="project" value="TreeGrafter"/>
</dbReference>
<evidence type="ECO:0000256" key="6">
    <source>
        <dbReference type="ARBA" id="ARBA00023125"/>
    </source>
</evidence>
<keyword evidence="7 9" id="KW-0234">DNA repair</keyword>
<accession>A0A969TTH7</accession>
<dbReference type="GO" id="GO:0003684">
    <property type="term" value="F:damaged DNA binding"/>
    <property type="evidence" value="ECO:0007669"/>
    <property type="project" value="UniProtKB-UniRule"/>
</dbReference>
<keyword evidence="6 9" id="KW-0238">DNA-binding</keyword>
<dbReference type="SUPFAM" id="SSF55271">
    <property type="entry name" value="DNA repair protein MutS, domain I"/>
    <property type="match status" value="1"/>
</dbReference>
<dbReference type="InterPro" id="IPR007860">
    <property type="entry name" value="DNA_mmatch_repair_MutS_con_dom"/>
</dbReference>
<keyword evidence="13" id="KW-1185">Reference proteome</keyword>
<evidence type="ECO:0000256" key="8">
    <source>
        <dbReference type="ARBA" id="ARBA00024647"/>
    </source>
</evidence>
<comment type="caution">
    <text evidence="12">The sequence shown here is derived from an EMBL/GenBank/DDBJ whole genome shotgun (WGS) entry which is preliminary data.</text>
</comment>
<dbReference type="SMART" id="SM00533">
    <property type="entry name" value="MUTSd"/>
    <property type="match status" value="1"/>
</dbReference>
<dbReference type="SMART" id="SM00534">
    <property type="entry name" value="MUTSac"/>
    <property type="match status" value="1"/>
</dbReference>
<dbReference type="SUPFAM" id="SSF48334">
    <property type="entry name" value="DNA repair protein MutS, domain III"/>
    <property type="match status" value="1"/>
</dbReference>
<dbReference type="FunFam" id="3.40.50.300:FF:000870">
    <property type="entry name" value="MutS protein homolog 4"/>
    <property type="match status" value="1"/>
</dbReference>
<dbReference type="CDD" id="cd03284">
    <property type="entry name" value="ABC_MutS1"/>
    <property type="match status" value="1"/>
</dbReference>
<keyword evidence="4 9" id="KW-0227">DNA damage</keyword>
<evidence type="ECO:0000256" key="10">
    <source>
        <dbReference type="RuleBase" id="RU003756"/>
    </source>
</evidence>
<dbReference type="InterPro" id="IPR027417">
    <property type="entry name" value="P-loop_NTPase"/>
</dbReference>
<dbReference type="SUPFAM" id="SSF52540">
    <property type="entry name" value="P-loop containing nucleoside triphosphate hydrolases"/>
    <property type="match status" value="1"/>
</dbReference>
<dbReference type="InterPro" id="IPR007695">
    <property type="entry name" value="DNA_mismatch_repair_MutS-lik_N"/>
</dbReference>
<dbReference type="InterPro" id="IPR007861">
    <property type="entry name" value="DNA_mismatch_repair_MutS_clamp"/>
</dbReference>
<keyword evidence="5 9" id="KW-0067">ATP-binding</keyword>
<dbReference type="Pfam" id="PF05188">
    <property type="entry name" value="MutS_II"/>
    <property type="match status" value="1"/>
</dbReference>
<dbReference type="Pfam" id="PF05192">
    <property type="entry name" value="MutS_III"/>
    <property type="match status" value="1"/>
</dbReference>
<dbReference type="PANTHER" id="PTHR11361:SF34">
    <property type="entry name" value="DNA MISMATCH REPAIR PROTEIN MSH1, MITOCHONDRIAL"/>
    <property type="match status" value="1"/>
</dbReference>
<protein>
    <recommendedName>
        <fullName evidence="2 9">DNA mismatch repair protein MutS</fullName>
    </recommendedName>
</protein>
<sequence length="854" mass="96335">MAQTTPMMKQYLAIKQQYEDAFLFFRLGDFYELFFDDADLAAKELEITLTRRGKGEDAVPMCGVPHHSAEQYINTLVSKGYKVALCEQTEDPQSAKGVVRREVVQVITPGTVMGSGVQDARNQYVAAITETMSAYGVFAADLTTGETYACVVEDAERAMEELLSYRPKEVILEDNSTLTELIREKSDAFITYLHSPDDTAKEAAELPEELQSGASLLTAYLYQTAKRSLEHLQAFSQYEPSRFLQIDHYSRRNLEITETMRDRSKSGSLLGVLDFTRTAMGARRLKRWMEKPLYSQSEAEERHLMTGTLLDRFLERDHIRELLKHVYDLERLSGRVSFGTVNGRELLQLKKSLQQLHPLTEILKSLDCAPAKKLASGMTPPSELINLLELSISETPPVSITDGGVIKDGYNEQLDQYRDAMTNGRSWIAALEAKERQATGIRSLKIGFNKVFGYYIEVSKANISHVPEDRYERKQTLSNAERYVTPELKEKEKVILEAEDKSGKLEYELFTAIRDEVKTFIPQLQSAALSVSSLDVLQSFAEAAERHRYVKPVFNQEKTISLSRSRHPVVESVIDAGAYIENDFDLTADQDMLLITGPNMAGKSTYMRQLALIVIMAQAGSFVPAEQAELPLFDHIFTRIGAADDLASGQSTFMVEMNETRRAVDDATSRSLILLDEIGRGTSTYDGMALAQSVIEYIHNRIGAVTLFSTHYHELTVLAEKLNRLENVHASAREDNGVLTFLHRIQQGPADKSYGIHVARLAGLPDELIRRADDILHTFEKRNRQRTKETQQVEQLSLFPEAETDHPVIEELKQADLLHMTPVETVMYLDKLQRQLKEEGDDEANSKAGQSARR</sequence>
<dbReference type="RefSeq" id="WP_168004572.1">
    <property type="nucleotide sequence ID" value="NZ_JAATHJ010000002.1"/>
</dbReference>
<evidence type="ECO:0000256" key="4">
    <source>
        <dbReference type="ARBA" id="ARBA00022763"/>
    </source>
</evidence>
<evidence type="ECO:0000256" key="5">
    <source>
        <dbReference type="ARBA" id="ARBA00022840"/>
    </source>
</evidence>
<dbReference type="GO" id="GO:0005524">
    <property type="term" value="F:ATP binding"/>
    <property type="evidence" value="ECO:0007669"/>
    <property type="project" value="UniProtKB-UniRule"/>
</dbReference>
<dbReference type="HAMAP" id="MF_00096">
    <property type="entry name" value="MutS"/>
    <property type="match status" value="1"/>
</dbReference>
<evidence type="ECO:0000313" key="13">
    <source>
        <dbReference type="Proteomes" id="UP000752012"/>
    </source>
</evidence>
<evidence type="ECO:0000256" key="1">
    <source>
        <dbReference type="ARBA" id="ARBA00006271"/>
    </source>
</evidence>
<evidence type="ECO:0000256" key="3">
    <source>
        <dbReference type="ARBA" id="ARBA00022741"/>
    </source>
</evidence>
<name>A0A969TTH7_9BACI</name>
<comment type="similarity">
    <text evidence="1 9 10">Belongs to the DNA mismatch repair MutS family.</text>
</comment>
<comment type="function">
    <text evidence="8 9">This protein is involved in the repair of mismatches in DNA. It is possible that it carries out the mismatch recognition step. This protein has a weak ATPase activity.</text>
</comment>
<dbReference type="Proteomes" id="UP000752012">
    <property type="component" value="Unassembled WGS sequence"/>
</dbReference>
<dbReference type="PIRSF" id="PIRSF037677">
    <property type="entry name" value="DNA_mis_repair_Msh6"/>
    <property type="match status" value="1"/>
</dbReference>
<dbReference type="FunFam" id="1.10.1420.10:FF:000007">
    <property type="entry name" value="DNA mismatch repair protein MutS"/>
    <property type="match status" value="1"/>
</dbReference>
<dbReference type="InterPro" id="IPR000432">
    <property type="entry name" value="DNA_mismatch_repair_MutS_C"/>
</dbReference>
<dbReference type="SUPFAM" id="SSF53150">
    <property type="entry name" value="DNA repair protein MutS, domain II"/>
    <property type="match status" value="1"/>
</dbReference>
<dbReference type="Gene3D" id="3.30.420.110">
    <property type="entry name" value="MutS, connector domain"/>
    <property type="match status" value="1"/>
</dbReference>
<evidence type="ECO:0000259" key="11">
    <source>
        <dbReference type="PROSITE" id="PS00486"/>
    </source>
</evidence>